<keyword evidence="4 6" id="KW-0456">Lyase</keyword>
<dbReference type="GO" id="GO:0008674">
    <property type="term" value="F:2-dehydro-3-deoxy-6-phosphogalactonate aldolase activity"/>
    <property type="evidence" value="ECO:0007669"/>
    <property type="project" value="UniProtKB-EC"/>
</dbReference>
<evidence type="ECO:0000256" key="1">
    <source>
        <dbReference type="ARBA" id="ARBA00004761"/>
    </source>
</evidence>
<sequence>MFDLQTYPCPLVAILRGLSPADAVGVARILFDAGFRMLEVPLNRPGALEAIRSIRNIAPHDSIVGGGTMLTEKDVDAVFEAGGRLMVSPNCEPDVIRHAVHKGMLALPGVATPTEAFRALDAGAHGLKLFPAEMIPPSVVKAMRSVLPSHIHVMPVGGVNPNNMKAYFEAGATGFGIGSQLYQPGMEAEDVRKSAAAFMQARQALL</sequence>
<organism evidence="6 7">
    <name type="scientific">Keguizhuia sedimenti</name>
    <dbReference type="NCBI Taxonomy" id="3064264"/>
    <lineage>
        <taxon>Bacteria</taxon>
        <taxon>Pseudomonadati</taxon>
        <taxon>Pseudomonadota</taxon>
        <taxon>Betaproteobacteria</taxon>
        <taxon>Burkholderiales</taxon>
        <taxon>Oxalobacteraceae</taxon>
        <taxon>Keguizhuia</taxon>
    </lineage>
</organism>
<dbReference type="Pfam" id="PF01081">
    <property type="entry name" value="Aldolase"/>
    <property type="match status" value="1"/>
</dbReference>
<dbReference type="SUPFAM" id="SSF51569">
    <property type="entry name" value="Aldolase"/>
    <property type="match status" value="1"/>
</dbReference>
<keyword evidence="7" id="KW-1185">Reference proteome</keyword>
<comment type="pathway">
    <text evidence="1">Carbohydrate acid metabolism.</text>
</comment>
<keyword evidence="5" id="KW-0119">Carbohydrate metabolism</keyword>
<dbReference type="InterPro" id="IPR000887">
    <property type="entry name" value="Aldlse_KDPG_KHG"/>
</dbReference>
<comment type="subunit">
    <text evidence="3">Homotrimer.</text>
</comment>
<accession>A0ABU1BRA1</accession>
<dbReference type="EC" id="4.1.2.21" evidence="6"/>
<dbReference type="CDD" id="cd00452">
    <property type="entry name" value="KDPG_aldolase"/>
    <property type="match status" value="1"/>
</dbReference>
<dbReference type="NCBIfam" id="NF006600">
    <property type="entry name" value="PRK09140.1"/>
    <property type="match status" value="1"/>
</dbReference>
<evidence type="ECO:0000256" key="5">
    <source>
        <dbReference type="ARBA" id="ARBA00023277"/>
    </source>
</evidence>
<evidence type="ECO:0000256" key="4">
    <source>
        <dbReference type="ARBA" id="ARBA00023239"/>
    </source>
</evidence>
<protein>
    <submittedName>
        <fullName evidence="6">2-dehydro-3-deoxy-6-phosphogalactonate aldolase</fullName>
        <ecNumber evidence="6">4.1.2.21</ecNumber>
    </submittedName>
</protein>
<dbReference type="RefSeq" id="WP_338437492.1">
    <property type="nucleotide sequence ID" value="NZ_JAUYVH010000010.1"/>
</dbReference>
<evidence type="ECO:0000256" key="3">
    <source>
        <dbReference type="ARBA" id="ARBA00011233"/>
    </source>
</evidence>
<comment type="caution">
    <text evidence="6">The sequence shown here is derived from an EMBL/GenBank/DDBJ whole genome shotgun (WGS) entry which is preliminary data.</text>
</comment>
<dbReference type="EMBL" id="JAUYVH010000010">
    <property type="protein sequence ID" value="MDQ9171557.1"/>
    <property type="molecule type" value="Genomic_DNA"/>
</dbReference>
<dbReference type="InterPro" id="IPR013785">
    <property type="entry name" value="Aldolase_TIM"/>
</dbReference>
<comment type="similarity">
    <text evidence="2">Belongs to the KHG/KDPG aldolase family.</text>
</comment>
<dbReference type="Gene3D" id="3.20.20.70">
    <property type="entry name" value="Aldolase class I"/>
    <property type="match status" value="1"/>
</dbReference>
<dbReference type="PANTHER" id="PTHR30246">
    <property type="entry name" value="2-KETO-3-DEOXY-6-PHOSPHOGLUCONATE ALDOLASE"/>
    <property type="match status" value="1"/>
</dbReference>
<dbReference type="PANTHER" id="PTHR30246:SF1">
    <property type="entry name" value="2-DEHYDRO-3-DEOXY-6-PHOSPHOGALACTONATE ALDOLASE-RELATED"/>
    <property type="match status" value="1"/>
</dbReference>
<evidence type="ECO:0000256" key="2">
    <source>
        <dbReference type="ARBA" id="ARBA00006906"/>
    </source>
</evidence>
<dbReference type="Proteomes" id="UP001225596">
    <property type="component" value="Unassembled WGS sequence"/>
</dbReference>
<reference evidence="6 7" key="1">
    <citation type="submission" date="2023-08" db="EMBL/GenBank/DDBJ databases">
        <title>Oxalobacteraceae gen .nov., isolated from river sludge outside the plant.</title>
        <authorList>
            <person name="Zhao S.Y."/>
        </authorList>
    </citation>
    <scope>NUCLEOTIDE SEQUENCE [LARGE SCALE GENOMIC DNA]</scope>
    <source>
        <strain evidence="6 7">R-40</strain>
    </source>
</reference>
<name>A0ABU1BRA1_9BURK</name>
<proteinExistence type="inferred from homology"/>
<evidence type="ECO:0000313" key="7">
    <source>
        <dbReference type="Proteomes" id="UP001225596"/>
    </source>
</evidence>
<evidence type="ECO:0000313" key="6">
    <source>
        <dbReference type="EMBL" id="MDQ9171557.1"/>
    </source>
</evidence>
<gene>
    <name evidence="6" type="ORF">Q8A64_14175</name>
</gene>